<dbReference type="RefSeq" id="WP_345554116.1">
    <property type="nucleotide sequence ID" value="NZ_BAAAZA010000050.1"/>
</dbReference>
<feature type="domain" description="HTH tetR-type" evidence="5">
    <location>
        <begin position="19"/>
        <end position="79"/>
    </location>
</feature>
<evidence type="ECO:0000256" key="4">
    <source>
        <dbReference type="PROSITE-ProRule" id="PRU00335"/>
    </source>
</evidence>
<dbReference type="InterPro" id="IPR001647">
    <property type="entry name" value="HTH_TetR"/>
</dbReference>
<proteinExistence type="predicted"/>
<protein>
    <submittedName>
        <fullName evidence="6">TetR family transcriptional regulator</fullName>
    </submittedName>
</protein>
<dbReference type="InterPro" id="IPR009057">
    <property type="entry name" value="Homeodomain-like_sf"/>
</dbReference>
<evidence type="ECO:0000259" key="5">
    <source>
        <dbReference type="PROSITE" id="PS50977"/>
    </source>
</evidence>
<evidence type="ECO:0000313" key="7">
    <source>
        <dbReference type="Proteomes" id="UP001501563"/>
    </source>
</evidence>
<dbReference type="PRINTS" id="PR00455">
    <property type="entry name" value="HTHTETR"/>
</dbReference>
<dbReference type="PANTHER" id="PTHR30055">
    <property type="entry name" value="HTH-TYPE TRANSCRIPTIONAL REGULATOR RUTR"/>
    <property type="match status" value="1"/>
</dbReference>
<dbReference type="InterPro" id="IPR050109">
    <property type="entry name" value="HTH-type_TetR-like_transc_reg"/>
</dbReference>
<keyword evidence="2 4" id="KW-0238">DNA-binding</keyword>
<evidence type="ECO:0000256" key="3">
    <source>
        <dbReference type="ARBA" id="ARBA00023163"/>
    </source>
</evidence>
<evidence type="ECO:0000313" key="6">
    <source>
        <dbReference type="EMBL" id="GAA3902441.1"/>
    </source>
</evidence>
<reference evidence="7" key="1">
    <citation type="journal article" date="2019" name="Int. J. Syst. Evol. Microbiol.">
        <title>The Global Catalogue of Microorganisms (GCM) 10K type strain sequencing project: providing services to taxonomists for standard genome sequencing and annotation.</title>
        <authorList>
            <consortium name="The Broad Institute Genomics Platform"/>
            <consortium name="The Broad Institute Genome Sequencing Center for Infectious Disease"/>
            <person name="Wu L."/>
            <person name="Ma J."/>
        </authorList>
    </citation>
    <scope>NUCLEOTIDE SEQUENCE [LARGE SCALE GENOMIC DNA]</scope>
    <source>
        <strain evidence="7">JCM 16578</strain>
    </source>
</reference>
<dbReference type="Proteomes" id="UP001501563">
    <property type="component" value="Unassembled WGS sequence"/>
</dbReference>
<dbReference type="Pfam" id="PF00440">
    <property type="entry name" value="TetR_N"/>
    <property type="match status" value="1"/>
</dbReference>
<dbReference type="SUPFAM" id="SSF46689">
    <property type="entry name" value="Homeodomain-like"/>
    <property type="match status" value="1"/>
</dbReference>
<evidence type="ECO:0000256" key="1">
    <source>
        <dbReference type="ARBA" id="ARBA00023015"/>
    </source>
</evidence>
<evidence type="ECO:0000256" key="2">
    <source>
        <dbReference type="ARBA" id="ARBA00023125"/>
    </source>
</evidence>
<gene>
    <name evidence="6" type="ORF">GCM10022207_84400</name>
</gene>
<accession>A0ABP7LID4</accession>
<sequence length="200" mass="21852">MTATGTKPEASGVRGIARRAVRAEIAAKAMELFLEQGYEETTINQIAAAVGMSGRSLFRYFESKEDLVIGELIELGTEVAAALEQRPTDEDPWIALRHAVQVCVDSLEREEAGLRRATMLANTPSLRTAMLDKQLRWQHMLIPHLEGRLPAPGELAALRAGALVSSALSCLDVAATEWTRTRGDRSLKDLVDIAFTAVRP</sequence>
<keyword evidence="7" id="KW-1185">Reference proteome</keyword>
<organism evidence="6 7">
    <name type="scientific">Streptomyces lannensis</name>
    <dbReference type="NCBI Taxonomy" id="766498"/>
    <lineage>
        <taxon>Bacteria</taxon>
        <taxon>Bacillati</taxon>
        <taxon>Actinomycetota</taxon>
        <taxon>Actinomycetes</taxon>
        <taxon>Kitasatosporales</taxon>
        <taxon>Streptomycetaceae</taxon>
        <taxon>Streptomyces</taxon>
    </lineage>
</organism>
<keyword evidence="1" id="KW-0805">Transcription regulation</keyword>
<dbReference type="Gene3D" id="1.10.357.10">
    <property type="entry name" value="Tetracycline Repressor, domain 2"/>
    <property type="match status" value="1"/>
</dbReference>
<name>A0ABP7LID4_9ACTN</name>
<comment type="caution">
    <text evidence="6">The sequence shown here is derived from an EMBL/GenBank/DDBJ whole genome shotgun (WGS) entry which is preliminary data.</text>
</comment>
<dbReference type="PROSITE" id="PS50977">
    <property type="entry name" value="HTH_TETR_2"/>
    <property type="match status" value="1"/>
</dbReference>
<dbReference type="PANTHER" id="PTHR30055:SF234">
    <property type="entry name" value="HTH-TYPE TRANSCRIPTIONAL REGULATOR BETI"/>
    <property type="match status" value="1"/>
</dbReference>
<feature type="DNA-binding region" description="H-T-H motif" evidence="4">
    <location>
        <begin position="42"/>
        <end position="61"/>
    </location>
</feature>
<dbReference type="Gene3D" id="1.10.10.60">
    <property type="entry name" value="Homeodomain-like"/>
    <property type="match status" value="1"/>
</dbReference>
<dbReference type="EMBL" id="BAAAZA010000050">
    <property type="protein sequence ID" value="GAA3902441.1"/>
    <property type="molecule type" value="Genomic_DNA"/>
</dbReference>
<keyword evidence="3" id="KW-0804">Transcription</keyword>